<gene>
    <name evidence="2" type="ORF">GOQ09_07740</name>
</gene>
<organism evidence="2 3">
    <name type="scientific">Variovorax paradoxus</name>
    <dbReference type="NCBI Taxonomy" id="34073"/>
    <lineage>
        <taxon>Bacteria</taxon>
        <taxon>Pseudomonadati</taxon>
        <taxon>Pseudomonadota</taxon>
        <taxon>Betaproteobacteria</taxon>
        <taxon>Burkholderiales</taxon>
        <taxon>Comamonadaceae</taxon>
        <taxon>Variovorax</taxon>
    </lineage>
</organism>
<evidence type="ECO:0000313" key="2">
    <source>
        <dbReference type="EMBL" id="QGW81489.1"/>
    </source>
</evidence>
<dbReference type="RefSeq" id="WP_157612912.1">
    <property type="nucleotide sequence ID" value="NZ_CP046622.1"/>
</dbReference>
<reference evidence="2 3" key="1">
    <citation type="submission" date="2019-12" db="EMBL/GenBank/DDBJ databases">
        <title>Hybrid Genome Assemblies of two High G+C Isolates from Undergraduate Microbiology Courses.</title>
        <authorList>
            <person name="Ne Ville C.J."/>
            <person name="Enright D."/>
            <person name="Hernandez I."/>
            <person name="Dodsworth J."/>
            <person name="Orwin P.M."/>
        </authorList>
    </citation>
    <scope>NUCLEOTIDE SEQUENCE [LARGE SCALE GENOMIC DNA]</scope>
    <source>
        <strain evidence="2 3">CSUSB</strain>
    </source>
</reference>
<sequence>MEKASDLGKPTVPIDLIGPEHWARSSRRSGRTTKVICLIVGGLATAGIIAYGVFGGFSR</sequence>
<dbReference type="OrthoDB" id="8858403at2"/>
<feature type="transmembrane region" description="Helical" evidence="1">
    <location>
        <begin position="35"/>
        <end position="54"/>
    </location>
</feature>
<name>A0A6I6H7N7_VARPD</name>
<dbReference type="EMBL" id="CP046622">
    <property type="protein sequence ID" value="QGW81489.1"/>
    <property type="molecule type" value="Genomic_DNA"/>
</dbReference>
<keyword evidence="1" id="KW-0472">Membrane</keyword>
<keyword evidence="1" id="KW-1133">Transmembrane helix</keyword>
<proteinExistence type="predicted"/>
<protein>
    <submittedName>
        <fullName evidence="2">Uncharacterized protein</fullName>
    </submittedName>
</protein>
<dbReference type="Proteomes" id="UP000425817">
    <property type="component" value="Chromosome"/>
</dbReference>
<evidence type="ECO:0000313" key="3">
    <source>
        <dbReference type="Proteomes" id="UP000425817"/>
    </source>
</evidence>
<evidence type="ECO:0000256" key="1">
    <source>
        <dbReference type="SAM" id="Phobius"/>
    </source>
</evidence>
<dbReference type="AlphaFoldDB" id="A0A6I6H7N7"/>
<accession>A0A6I6H7N7</accession>
<keyword evidence="1" id="KW-0812">Transmembrane</keyword>